<dbReference type="PANTHER" id="PTHR45947:SF3">
    <property type="entry name" value="SULFOQUINOVOSYL TRANSFERASE SQD2"/>
    <property type="match status" value="1"/>
</dbReference>
<sequence length="346" mass="39062">LFWRAYRSLYNPQTVKYIAKIIEEVKPDVIHANNIHVYLSYYALKLAKKSGAKVFLTAHDVMPFYYGKLVEFINPNDLSCPEKFNYKISVWRQIKRAGKTYNPLRNMFIRRYLKYVDKIIAVSNALKETLVQNGISNVVVVHNGIDIEQWQSDGDSVEDFKNKCGLTGKRIIFFGGRLSWLKGGREICLAIKNVIETMPNAVLLLASKTDGEVKEILDFAAGLGIDKNIIAAGWLSGNELKAAYNAADIVAVPSICFDSFPTINLEAMACRKPVIATCFGGSREAVLDGETGYIVNPFNIETMAEKIIDLLKNTDKARMFGETGYQKAREKFGLDMMIEDYLSWYK</sequence>
<proteinExistence type="predicted"/>
<dbReference type="SUPFAM" id="SSF53756">
    <property type="entry name" value="UDP-Glycosyltransferase/glycogen phosphorylase"/>
    <property type="match status" value="1"/>
</dbReference>
<dbReference type="EMBL" id="LCDB01000006">
    <property type="protein sequence ID" value="KKS44579.1"/>
    <property type="molecule type" value="Genomic_DNA"/>
</dbReference>
<dbReference type="GO" id="GO:0016757">
    <property type="term" value="F:glycosyltransferase activity"/>
    <property type="evidence" value="ECO:0007669"/>
    <property type="project" value="InterPro"/>
</dbReference>
<dbReference type="Gene3D" id="3.40.50.2000">
    <property type="entry name" value="Glycogen Phosphorylase B"/>
    <property type="match status" value="2"/>
</dbReference>
<feature type="non-terminal residue" evidence="3">
    <location>
        <position position="1"/>
    </location>
</feature>
<dbReference type="PANTHER" id="PTHR45947">
    <property type="entry name" value="SULFOQUINOVOSYL TRANSFERASE SQD2"/>
    <property type="match status" value="1"/>
</dbReference>
<dbReference type="Pfam" id="PF00534">
    <property type="entry name" value="Glycos_transf_1"/>
    <property type="match status" value="1"/>
</dbReference>
<dbReference type="CDD" id="cd03801">
    <property type="entry name" value="GT4_PimA-like"/>
    <property type="match status" value="1"/>
</dbReference>
<feature type="domain" description="Glycosyl transferase family 1" evidence="1">
    <location>
        <begin position="160"/>
        <end position="326"/>
    </location>
</feature>
<dbReference type="InterPro" id="IPR050194">
    <property type="entry name" value="Glycosyltransferase_grp1"/>
</dbReference>
<dbReference type="InterPro" id="IPR028098">
    <property type="entry name" value="Glyco_trans_4-like_N"/>
</dbReference>
<evidence type="ECO:0000259" key="2">
    <source>
        <dbReference type="Pfam" id="PF13439"/>
    </source>
</evidence>
<evidence type="ECO:0000313" key="3">
    <source>
        <dbReference type="EMBL" id="KKS44579.1"/>
    </source>
</evidence>
<organism evidence="3 4">
    <name type="scientific">Candidatus Azambacteria bacterium GW2011_GWB1_42_17</name>
    <dbReference type="NCBI Taxonomy" id="1618615"/>
    <lineage>
        <taxon>Bacteria</taxon>
        <taxon>Candidatus Azamiibacteriota</taxon>
    </lineage>
</organism>
<keyword evidence="3" id="KW-0808">Transferase</keyword>
<evidence type="ECO:0000313" key="4">
    <source>
        <dbReference type="Proteomes" id="UP000033986"/>
    </source>
</evidence>
<name>A0A0G0Z7E9_9BACT</name>
<dbReference type="Proteomes" id="UP000033986">
    <property type="component" value="Unassembled WGS sequence"/>
</dbReference>
<feature type="domain" description="Glycosyltransferase subfamily 4-like N-terminal" evidence="2">
    <location>
        <begin position="4"/>
        <end position="149"/>
    </location>
</feature>
<dbReference type="InterPro" id="IPR001296">
    <property type="entry name" value="Glyco_trans_1"/>
</dbReference>
<accession>A0A0G0Z7E9</accession>
<reference evidence="3 4" key="1">
    <citation type="journal article" date="2015" name="Nature">
        <title>rRNA introns, odd ribosomes, and small enigmatic genomes across a large radiation of phyla.</title>
        <authorList>
            <person name="Brown C.T."/>
            <person name="Hug L.A."/>
            <person name="Thomas B.C."/>
            <person name="Sharon I."/>
            <person name="Castelle C.J."/>
            <person name="Singh A."/>
            <person name="Wilkins M.J."/>
            <person name="Williams K.H."/>
            <person name="Banfield J.F."/>
        </authorList>
    </citation>
    <scope>NUCLEOTIDE SEQUENCE [LARGE SCALE GENOMIC DNA]</scope>
</reference>
<protein>
    <submittedName>
        <fullName evidence="3">Glycosyl transferase group 1</fullName>
    </submittedName>
</protein>
<comment type="caution">
    <text evidence="3">The sequence shown here is derived from an EMBL/GenBank/DDBJ whole genome shotgun (WGS) entry which is preliminary data.</text>
</comment>
<dbReference type="AlphaFoldDB" id="A0A0G0Z7E9"/>
<evidence type="ECO:0000259" key="1">
    <source>
        <dbReference type="Pfam" id="PF00534"/>
    </source>
</evidence>
<gene>
    <name evidence="3" type="ORF">UV07_C0006G0001</name>
</gene>
<dbReference type="Pfam" id="PF13439">
    <property type="entry name" value="Glyco_transf_4"/>
    <property type="match status" value="1"/>
</dbReference>